<dbReference type="Proteomes" id="UP000494363">
    <property type="component" value="Unassembled WGS sequence"/>
</dbReference>
<protein>
    <submittedName>
        <fullName evidence="1">Uncharacterized protein</fullName>
    </submittedName>
</protein>
<sequence length="113" mass="12481">MHAVFRTETFNLVAITDCGQHDQHKTVTNDIEHVLASLVDEGRLVVGHPYQRVLYCDSDGQWDQVVVDAHCRFVRFASITGIGAERPSGSDPRMLLGALLLQEMFYGGQHGAG</sequence>
<reference evidence="1 2" key="1">
    <citation type="submission" date="2020-04" db="EMBL/GenBank/DDBJ databases">
        <authorList>
            <person name="De Canck E."/>
        </authorList>
    </citation>
    <scope>NUCLEOTIDE SEQUENCE [LARGE SCALE GENOMIC DNA]</scope>
    <source>
        <strain evidence="1 2">LMG 29542</strain>
    </source>
</reference>
<evidence type="ECO:0000313" key="2">
    <source>
        <dbReference type="Proteomes" id="UP000494363"/>
    </source>
</evidence>
<proteinExistence type="predicted"/>
<dbReference type="EMBL" id="CADIKH010000014">
    <property type="protein sequence ID" value="CAB3758720.1"/>
    <property type="molecule type" value="Genomic_DNA"/>
</dbReference>
<dbReference type="AlphaFoldDB" id="A0A6J5DWQ3"/>
<keyword evidence="2" id="KW-1185">Reference proteome</keyword>
<dbReference type="RefSeq" id="WP_175227632.1">
    <property type="nucleotide sequence ID" value="NZ_CADIKH010000014.1"/>
</dbReference>
<gene>
    <name evidence="1" type="ORF">LMG29542_03413</name>
</gene>
<evidence type="ECO:0000313" key="1">
    <source>
        <dbReference type="EMBL" id="CAB3758720.1"/>
    </source>
</evidence>
<accession>A0A6J5DWQ3</accession>
<organism evidence="1 2">
    <name type="scientific">Paraburkholderia humisilvae</name>
    <dbReference type="NCBI Taxonomy" id="627669"/>
    <lineage>
        <taxon>Bacteria</taxon>
        <taxon>Pseudomonadati</taxon>
        <taxon>Pseudomonadota</taxon>
        <taxon>Betaproteobacteria</taxon>
        <taxon>Burkholderiales</taxon>
        <taxon>Burkholderiaceae</taxon>
        <taxon>Paraburkholderia</taxon>
    </lineage>
</organism>
<name>A0A6J5DWQ3_9BURK</name>